<gene>
    <name evidence="1" type="primary">g5201</name>
    <name evidence="1" type="ORF">NpPPO83_00005201</name>
</gene>
<dbReference type="Proteomes" id="UP001165186">
    <property type="component" value="Unassembled WGS sequence"/>
</dbReference>
<evidence type="ECO:0000313" key="1">
    <source>
        <dbReference type="EMBL" id="GME51646.1"/>
    </source>
</evidence>
<keyword evidence="2" id="KW-1185">Reference proteome</keyword>
<proteinExistence type="predicted"/>
<sequence>MAKEKDSAEIPGPPGLPFFGNSLAVDIHAPLVTFTQFAEQYGPACRVSVGGSGLILISSVELLDELCDEKRFHKVVTSAVGKLQEISGDGLFTANHGQHSWGVAHRILMPVLGPLKIREMFPPMKDIAQQLCLKWARLGDEYVIPVADDLTRLTLDTLALCTMDYRFNSFYTDGTHSFIKSMVGLLTEAGVQATKPAIVNAFRLQARREFDENNQTMRDIGMQIIQARRDRPVASPDLLNALLYGRDPKTGEGLSDNSIIDQMITFLVAGHETTSGLLSFAFFYMLDHPETLKKAQQEVDQVVGNDAVTVEHLGRLPYINAVLRETLRLQPTAPAFVLGAFEDTTLGGRYRVKKEEPMLALLHKIHRDPAVYGDDAEVFRPERMLDENMAKLPKNAWKPFGNGARACIGRAFAWQEAQLVLALLLGNFDFRMADPAYELRVKHSLTIKPDGFTMRASLRRHRNPTELLDALGSGGASTAAPAARPQHTDGARDDGRPLAVFHGSNSGTCEALAYRLAADAPSKGFAASAVQPLDSAVDNLPTDKPVVIVTASYDGQPADNAAGFVEWLEGLAEGSLEGVSYAVFGCGHRDWAATFYRIPTLVDELLAKAGGKRLAPRGTADSSVSDMFSDLEAWQEGHLWPALSPGAAAGVDDDAEMIRSKLQLRISKPRRVALHESLMECVVTESRALTAAGHPLKMHLELKLPDGAAYQPGDHIQVLPTNPRPAIECALVRFGLSWDSLITIDAAPGSKLPTESLIAGELLGSYVELAQPATPRDLRILAAAAATDDATKAALTSLATTSAPASTRAKRPSILTLLTAHPTIALPFATFLSLLPPLRPRTYSISSAPHWHPHHATLTVSVLDPPTALHPGVASTYLARSAPAGATVYAAPRPAKPSFHLPADAAEPVVMVAAGSGVAPFVGFAQGRALAARAGAAVGPALLLFGCRRRGADELYREELGALEREGAVEVRRAYSRDAGDDGFRGYVQELVREGRAEVEGLWRKGARVYVCGSPKMAGAVKEVFVEMAYEVEREAAAGREPSEWFKQYENGRYSAEIFA</sequence>
<accession>A0ACB5SPL5</accession>
<name>A0ACB5SPL5_9PEZI</name>
<comment type="caution">
    <text evidence="1">The sequence shown here is derived from an EMBL/GenBank/DDBJ whole genome shotgun (WGS) entry which is preliminary data.</text>
</comment>
<organism evidence="1 2">
    <name type="scientific">Neofusicoccum parvum</name>
    <dbReference type="NCBI Taxonomy" id="310453"/>
    <lineage>
        <taxon>Eukaryota</taxon>
        <taxon>Fungi</taxon>
        <taxon>Dikarya</taxon>
        <taxon>Ascomycota</taxon>
        <taxon>Pezizomycotina</taxon>
        <taxon>Dothideomycetes</taxon>
        <taxon>Dothideomycetes incertae sedis</taxon>
        <taxon>Botryosphaeriales</taxon>
        <taxon>Botryosphaeriaceae</taxon>
        <taxon>Neofusicoccum</taxon>
    </lineage>
</organism>
<reference evidence="1" key="1">
    <citation type="submission" date="2024-09" db="EMBL/GenBank/DDBJ databases">
        <title>Draft Genome Sequences of Neofusicoccum parvum.</title>
        <authorList>
            <person name="Ashida A."/>
            <person name="Camagna M."/>
            <person name="Tanaka A."/>
            <person name="Takemoto D."/>
        </authorList>
    </citation>
    <scope>NUCLEOTIDE SEQUENCE</scope>
    <source>
        <strain evidence="1">PPO83</strain>
    </source>
</reference>
<protein>
    <submittedName>
        <fullName evidence="1">Uncharacterized protein</fullName>
    </submittedName>
</protein>
<dbReference type="EMBL" id="BSXG01000178">
    <property type="protein sequence ID" value="GME51646.1"/>
    <property type="molecule type" value="Genomic_DNA"/>
</dbReference>
<evidence type="ECO:0000313" key="2">
    <source>
        <dbReference type="Proteomes" id="UP001165186"/>
    </source>
</evidence>